<accession>A0A3M0G2D1</accession>
<protein>
    <submittedName>
        <fullName evidence="1">Uncharacterized protein</fullName>
    </submittedName>
</protein>
<reference evidence="1 2" key="1">
    <citation type="submission" date="2018-10" db="EMBL/GenBank/DDBJ databases">
        <title>Dokdonia luteus sp. nov., isolated from sea water.</title>
        <authorList>
            <person name="Zhou L.Y."/>
            <person name="Du Z.J."/>
        </authorList>
    </citation>
    <scope>NUCLEOTIDE SEQUENCE [LARGE SCALE GENOMIC DNA]</scope>
    <source>
        <strain evidence="1 2">SH27</strain>
    </source>
</reference>
<dbReference type="Proteomes" id="UP000281985">
    <property type="component" value="Unassembled WGS sequence"/>
</dbReference>
<keyword evidence="2" id="KW-1185">Reference proteome</keyword>
<name>A0A3M0G2D1_9FLAO</name>
<sequence length="117" mass="12803">MTVGGVRPQGGGGGMMMPGFGGLPIATVGAVTMSFNPASFAYGSYGATGSTRIESMFDGDFNHIDGEVVDNIFDRIDRHTERLRKFADNIFLKDGKVLFGNYDPRIKEYTLYSFEND</sequence>
<comment type="caution">
    <text evidence="1">The sequence shown here is derived from an EMBL/GenBank/DDBJ whole genome shotgun (WGS) entry which is preliminary data.</text>
</comment>
<evidence type="ECO:0000313" key="1">
    <source>
        <dbReference type="EMBL" id="RMB59121.1"/>
    </source>
</evidence>
<organism evidence="1 2">
    <name type="scientific">Dokdonia sinensis</name>
    <dbReference type="NCBI Taxonomy" id="2479847"/>
    <lineage>
        <taxon>Bacteria</taxon>
        <taxon>Pseudomonadati</taxon>
        <taxon>Bacteroidota</taxon>
        <taxon>Flavobacteriia</taxon>
        <taxon>Flavobacteriales</taxon>
        <taxon>Flavobacteriaceae</taxon>
        <taxon>Dokdonia</taxon>
    </lineage>
</organism>
<dbReference type="EMBL" id="REFV01000007">
    <property type="protein sequence ID" value="RMB59121.1"/>
    <property type="molecule type" value="Genomic_DNA"/>
</dbReference>
<dbReference type="RefSeq" id="WP_121917289.1">
    <property type="nucleotide sequence ID" value="NZ_REFV01000007.1"/>
</dbReference>
<evidence type="ECO:0000313" key="2">
    <source>
        <dbReference type="Proteomes" id="UP000281985"/>
    </source>
</evidence>
<dbReference type="OrthoDB" id="912496at2"/>
<gene>
    <name evidence="1" type="ORF">EAX61_08650</name>
</gene>
<proteinExistence type="predicted"/>
<dbReference type="AlphaFoldDB" id="A0A3M0G2D1"/>